<sequence>MTKNERILKSLAKTLERLLKLQSRTDKIGLGREAALVLPNVAEHVRALSPHVEKLLEEIIQGSREPAFRWLNEMLGYQLGKNATPEAMRGLILEVTQTVNAWRGNDTDKLVKIEGKLLDITLLASIGQPMMELLIEDPRYSIDGEPVQADDLHFTMQAFAPRDIAWPPGDDQSQSDQVAEQTAVQPDSEPSTFARLSEQHLDQQAPSLQGHTRVAHVASVELCLGDPRLPYLPERYFSLVEEDRRSGDGLLKAD</sequence>
<dbReference type="AlphaFoldDB" id="A0A2R4XF61"/>
<dbReference type="RefSeq" id="WP_108619852.1">
    <property type="nucleotide sequence ID" value="NZ_CP028901.1"/>
</dbReference>
<reference evidence="2 3" key="1">
    <citation type="submission" date="2018-04" db="EMBL/GenBank/DDBJ databases">
        <title>Bordetella sp. HZ20 isolated from seawater.</title>
        <authorList>
            <person name="Sun C."/>
        </authorList>
    </citation>
    <scope>NUCLEOTIDE SEQUENCE [LARGE SCALE GENOMIC DNA]</scope>
    <source>
        <strain evidence="2 3">HZ20</strain>
    </source>
</reference>
<feature type="region of interest" description="Disordered" evidence="1">
    <location>
        <begin position="165"/>
        <end position="188"/>
    </location>
</feature>
<proteinExistence type="predicted"/>
<evidence type="ECO:0000256" key="1">
    <source>
        <dbReference type="SAM" id="MobiDB-lite"/>
    </source>
</evidence>
<protein>
    <submittedName>
        <fullName evidence="2">Uncharacterized protein</fullName>
    </submittedName>
</protein>
<gene>
    <name evidence="2" type="ORF">DBV39_00325</name>
</gene>
<dbReference type="Proteomes" id="UP000244571">
    <property type="component" value="Chromosome"/>
</dbReference>
<feature type="compositionally biased region" description="Polar residues" evidence="1">
    <location>
        <begin position="171"/>
        <end position="188"/>
    </location>
</feature>
<dbReference type="EMBL" id="CP028901">
    <property type="protein sequence ID" value="AWB32411.1"/>
    <property type="molecule type" value="Genomic_DNA"/>
</dbReference>
<name>A0A2R4XF61_9BURK</name>
<dbReference type="KEGG" id="boz:DBV39_00325"/>
<evidence type="ECO:0000313" key="2">
    <source>
        <dbReference type="EMBL" id="AWB32411.1"/>
    </source>
</evidence>
<keyword evidence="3" id="KW-1185">Reference proteome</keyword>
<evidence type="ECO:0000313" key="3">
    <source>
        <dbReference type="Proteomes" id="UP000244571"/>
    </source>
</evidence>
<organism evidence="2 3">
    <name type="scientific">Orrella marina</name>
    <dbReference type="NCBI Taxonomy" id="2163011"/>
    <lineage>
        <taxon>Bacteria</taxon>
        <taxon>Pseudomonadati</taxon>
        <taxon>Pseudomonadota</taxon>
        <taxon>Betaproteobacteria</taxon>
        <taxon>Burkholderiales</taxon>
        <taxon>Alcaligenaceae</taxon>
        <taxon>Orrella</taxon>
    </lineage>
</organism>
<accession>A0A2R4XF61</accession>